<evidence type="ECO:0000256" key="1">
    <source>
        <dbReference type="SAM" id="Phobius"/>
    </source>
</evidence>
<dbReference type="InterPro" id="IPR029787">
    <property type="entry name" value="Nucleotide_cyclase"/>
</dbReference>
<evidence type="ECO:0000259" key="4">
    <source>
        <dbReference type="PROSITE" id="PS50883"/>
    </source>
</evidence>
<dbReference type="InterPro" id="IPR000700">
    <property type="entry name" value="PAS-assoc_C"/>
</dbReference>
<name>A0AB39HEU2_9VIBR</name>
<evidence type="ECO:0000259" key="5">
    <source>
        <dbReference type="PROSITE" id="PS50887"/>
    </source>
</evidence>
<dbReference type="Pfam" id="PF00990">
    <property type="entry name" value="GGDEF"/>
    <property type="match status" value="1"/>
</dbReference>
<dbReference type="PANTHER" id="PTHR44757:SF2">
    <property type="entry name" value="BIOFILM ARCHITECTURE MAINTENANCE PROTEIN MBAA"/>
    <property type="match status" value="1"/>
</dbReference>
<gene>
    <name evidence="6" type="ORF">AB0763_11770</name>
</gene>
<dbReference type="CDD" id="cd00130">
    <property type="entry name" value="PAS"/>
    <property type="match status" value="2"/>
</dbReference>
<keyword evidence="1" id="KW-0812">Transmembrane</keyword>
<feature type="domain" description="PAS" evidence="2">
    <location>
        <begin position="68"/>
        <end position="114"/>
    </location>
</feature>
<dbReference type="InterPro" id="IPR035965">
    <property type="entry name" value="PAS-like_dom_sf"/>
</dbReference>
<keyword evidence="1" id="KW-1133">Transmembrane helix</keyword>
<evidence type="ECO:0000259" key="3">
    <source>
        <dbReference type="PROSITE" id="PS50113"/>
    </source>
</evidence>
<dbReference type="NCBIfam" id="TIGR00254">
    <property type="entry name" value="GGDEF"/>
    <property type="match status" value="1"/>
</dbReference>
<dbReference type="SUPFAM" id="SSF141868">
    <property type="entry name" value="EAL domain-like"/>
    <property type="match status" value="1"/>
</dbReference>
<dbReference type="SMART" id="SM00086">
    <property type="entry name" value="PAC"/>
    <property type="match status" value="1"/>
</dbReference>
<dbReference type="SMART" id="SM00091">
    <property type="entry name" value="PAS"/>
    <property type="match status" value="2"/>
</dbReference>
<dbReference type="Gene3D" id="3.20.20.450">
    <property type="entry name" value="EAL domain"/>
    <property type="match status" value="1"/>
</dbReference>
<dbReference type="InterPro" id="IPR001610">
    <property type="entry name" value="PAC"/>
</dbReference>
<feature type="domain" description="EAL" evidence="4">
    <location>
        <begin position="504"/>
        <end position="757"/>
    </location>
</feature>
<evidence type="ECO:0000259" key="2">
    <source>
        <dbReference type="PROSITE" id="PS50112"/>
    </source>
</evidence>
<dbReference type="RefSeq" id="WP_306101962.1">
    <property type="nucleotide sequence ID" value="NZ_CP162601.1"/>
</dbReference>
<dbReference type="InterPro" id="IPR000160">
    <property type="entry name" value="GGDEF_dom"/>
</dbReference>
<dbReference type="EMBL" id="CP162601">
    <property type="protein sequence ID" value="XDK24831.1"/>
    <property type="molecule type" value="Genomic_DNA"/>
</dbReference>
<dbReference type="SMART" id="SM00267">
    <property type="entry name" value="GGDEF"/>
    <property type="match status" value="1"/>
</dbReference>
<dbReference type="PROSITE" id="PS50883">
    <property type="entry name" value="EAL"/>
    <property type="match status" value="1"/>
</dbReference>
<dbReference type="PROSITE" id="PS50113">
    <property type="entry name" value="PAC"/>
    <property type="match status" value="1"/>
</dbReference>
<dbReference type="InterPro" id="IPR013655">
    <property type="entry name" value="PAS_fold_3"/>
</dbReference>
<feature type="transmembrane region" description="Helical" evidence="1">
    <location>
        <begin position="12"/>
        <end position="35"/>
    </location>
</feature>
<dbReference type="InterPro" id="IPR043128">
    <property type="entry name" value="Rev_trsase/Diguanyl_cyclase"/>
</dbReference>
<dbReference type="PANTHER" id="PTHR44757">
    <property type="entry name" value="DIGUANYLATE CYCLASE DGCP"/>
    <property type="match status" value="1"/>
</dbReference>
<proteinExistence type="predicted"/>
<keyword evidence="1" id="KW-0472">Membrane</keyword>
<dbReference type="CDD" id="cd01948">
    <property type="entry name" value="EAL"/>
    <property type="match status" value="1"/>
</dbReference>
<dbReference type="InterPro" id="IPR035919">
    <property type="entry name" value="EAL_sf"/>
</dbReference>
<dbReference type="PROSITE" id="PS50112">
    <property type="entry name" value="PAS"/>
    <property type="match status" value="1"/>
</dbReference>
<dbReference type="SMART" id="SM00052">
    <property type="entry name" value="EAL"/>
    <property type="match status" value="1"/>
</dbReference>
<dbReference type="SUPFAM" id="SSF55073">
    <property type="entry name" value="Nucleotide cyclase"/>
    <property type="match status" value="1"/>
</dbReference>
<dbReference type="Pfam" id="PF00563">
    <property type="entry name" value="EAL"/>
    <property type="match status" value="1"/>
</dbReference>
<feature type="domain" description="PAC" evidence="3">
    <location>
        <begin position="267"/>
        <end position="320"/>
    </location>
</feature>
<reference evidence="6" key="1">
    <citation type="submission" date="2024-07" db="EMBL/GenBank/DDBJ databases">
        <title>Genome Analysis of a Potential Novel Vibrio Species Secreting pH- and Thermo-stable Alginate Lyase and its Application in Producing Alginate Oligosaccharides.</title>
        <authorList>
            <person name="Huang H."/>
            <person name="Bao K."/>
        </authorList>
    </citation>
    <scope>NUCLEOTIDE SEQUENCE</scope>
    <source>
        <strain evidence="6">HB236076</strain>
    </source>
</reference>
<dbReference type="InterPro" id="IPR013656">
    <property type="entry name" value="PAS_4"/>
</dbReference>
<dbReference type="Pfam" id="PF08447">
    <property type="entry name" value="PAS_3"/>
    <property type="match status" value="1"/>
</dbReference>
<feature type="domain" description="GGDEF" evidence="5">
    <location>
        <begin position="352"/>
        <end position="495"/>
    </location>
</feature>
<sequence length="757" mass="86669">MFDGIILSVKWLLVIALMAAAAITGAVALVSVLVGSGLIPAQLLVVFALIAMGLFVFLYVFTNKVNRKMKVMDALVNSISDVIVVKDFDGNFVYCNQSVADLYQCQPSEMVGKNDYYFTGNKEQCDFFTQSAQNIMRCFKSEEVIESSTDVNTGEIRHFKSLKIPFYDHSHELNILIFAKDITDIIELKEQSERNKHRLEHVLEVSDEGLWEWDAQTGDIYHNQKWAEICGIDQMLDFEQFEQCIVEEDKHIVYSAIDRLMEKKEPYNIEFRITHTNGDVVWIWDRAKVSEFDQDGNAKVIVGIVLDITEEKKNQDKVYQLAYYDPLTGLKNRAHLLNDIKANLMLNQKRGTFAALFFLDLDRFKLLNDNYGHSMGDCLLSGVAERLSSVQMLGGTVARFGGDEFVIILPNLDQDQQMAYQQAKRYAQRLIDVIGHPFDLYCPVQDTKVNYAISTSVGGVIFQYGLPEAQLLQSADMAVYRAKKAGGNRAVVFDTKMQNEMRTQTHFHHGIKEALQQRQFCLYLQPIVDTRYNIIGAEALIRWQHPTMGLIEPDQFMPIVEESNWGVALGEYVLSLVCEQLECWQQNRETQHLSLSINLSAKQLWQNKFTEQILSIISNYQFDRSKLTIEVTESVLIQDIDDACDKLSQLKSYGMRISLDDFGTGYSSLNYLRLLPVDELKVDKSFISDLSSDEQVYQLVKAIIELAKHFKIDTVIEGVETAEQLVRLQKHKIHRYQGHYFHKPVPIEQFSLVLDVE</sequence>
<organism evidence="6">
    <name type="scientific">Vibrio sp. HB236076</name>
    <dbReference type="NCBI Taxonomy" id="3232307"/>
    <lineage>
        <taxon>Bacteria</taxon>
        <taxon>Pseudomonadati</taxon>
        <taxon>Pseudomonadota</taxon>
        <taxon>Gammaproteobacteria</taxon>
        <taxon>Vibrionales</taxon>
        <taxon>Vibrionaceae</taxon>
        <taxon>Vibrio</taxon>
    </lineage>
</organism>
<dbReference type="InterPro" id="IPR000014">
    <property type="entry name" value="PAS"/>
</dbReference>
<dbReference type="NCBIfam" id="TIGR00229">
    <property type="entry name" value="sensory_box"/>
    <property type="match status" value="2"/>
</dbReference>
<dbReference type="Gene3D" id="3.30.70.270">
    <property type="match status" value="1"/>
</dbReference>
<dbReference type="AlphaFoldDB" id="A0AB39HEU2"/>
<dbReference type="Gene3D" id="3.30.450.20">
    <property type="entry name" value="PAS domain"/>
    <property type="match status" value="2"/>
</dbReference>
<protein>
    <submittedName>
        <fullName evidence="6">EAL domain-containing protein</fullName>
    </submittedName>
</protein>
<dbReference type="InterPro" id="IPR052155">
    <property type="entry name" value="Biofilm_reg_signaling"/>
</dbReference>
<dbReference type="SUPFAM" id="SSF55785">
    <property type="entry name" value="PYP-like sensor domain (PAS domain)"/>
    <property type="match status" value="2"/>
</dbReference>
<feature type="transmembrane region" description="Helical" evidence="1">
    <location>
        <begin position="41"/>
        <end position="62"/>
    </location>
</feature>
<evidence type="ECO:0000313" key="6">
    <source>
        <dbReference type="EMBL" id="XDK24831.1"/>
    </source>
</evidence>
<dbReference type="InterPro" id="IPR001633">
    <property type="entry name" value="EAL_dom"/>
</dbReference>
<accession>A0AB39HEU2</accession>
<dbReference type="KEGG" id="vih:AB0763_11770"/>
<dbReference type="Gene3D" id="2.10.70.100">
    <property type="match status" value="1"/>
</dbReference>
<dbReference type="PROSITE" id="PS50887">
    <property type="entry name" value="GGDEF"/>
    <property type="match status" value="1"/>
</dbReference>
<dbReference type="Pfam" id="PF08448">
    <property type="entry name" value="PAS_4"/>
    <property type="match status" value="1"/>
</dbReference>
<dbReference type="CDD" id="cd01949">
    <property type="entry name" value="GGDEF"/>
    <property type="match status" value="1"/>
</dbReference>